<comment type="caution">
    <text evidence="4">The sequence shown here is derived from an EMBL/GenBank/DDBJ whole genome shotgun (WGS) entry which is preliminary data.</text>
</comment>
<feature type="transmembrane region" description="Helical" evidence="2">
    <location>
        <begin position="886"/>
        <end position="908"/>
    </location>
</feature>
<reference evidence="4" key="1">
    <citation type="submission" date="2021-12" db="EMBL/GenBank/DDBJ databases">
        <title>Prjna785345.</title>
        <authorList>
            <person name="Rujirawat T."/>
            <person name="Krajaejun T."/>
        </authorList>
    </citation>
    <scope>NUCLEOTIDE SEQUENCE</scope>
    <source>
        <strain evidence="4">Pi057C3</strain>
    </source>
</reference>
<sequence length="1675" mass="186467">MERRQRRLALLLTALVAGAVCISRVAQLTAAGGATASALIQRIADDWDVHLQRHLRGDGTFDAELPLYPEEIFQIDWRNEVSAQDLSHSAALHNACMTHKESVIPWDVGLDSGINASSRVLNVSDDALVSVLAKCPDVDIFLPAGIRGHGYCEDAVAYAKYLRSRLLPGWVFSSHFFDARRQRNVTYHELCPHTPLIVFNHYWDGVPDAPDWPATKPLYLMPNIEMFELQAKHYERADVVLCKTAICARYVTLWYAQQLPERRNATVLFTRHTTTHVAHSIAAVKSWTEPSFIHVGGSSSQKGTARVLRCWLSRPDLPTIDVFVSKHNYKRLFAEEFDHELQSGHDNVRLHVGQLDAASFGRHIAEASVFLCPSYMEGYGHYINQARAAGGLIVTTNAAPMNELVTPSSGVLVDAPTSYFPQQLLGGFSDQRKSLRNVTGLVARVRSVDLCGRIDDVLRQLSPTARKQRAERARQQYFFDTSGVRADGVAWAACKLLLPHRRPPVCQERMVAGFLRRYGMEDRSVPRHAMAPVGSPGEQELQALLDVIQASHASYRIVCVEAVEYDRGSRSPVKYTATVYGCGSANQFASAFAGHHATFLKTLMHDKAWLTVDALVIMGLRFAIRQNNKSIFSLQDSDGNGSVIGTHTTLVNFSMFGNLYALLLVVDIGLAFVHLLSALEVLGLLLLPRLWRRPAAAAAASSSSLGRSGPPPPSALARRHVEVIGFGSSSYFSMFSRSLYRCHTVAALTVVSQLISWQIILPNAVIWTWSVSSKGKLQAYMSTFRVWVLLLICFNALWDIVVFLRERWAYAFARRTFVTTMELMAIGAVVAFLKRDEVFAMGEKKYALERQRLVDVTSFDDAIGFANVYNDALDGQFLPSLEALDIMYMPLLRMLGISVASIFGLLLLKLAYLQARSRWGQSQRQSEDQSERYERLPIERLLREPLRAKSLIRNDLPVDFVLQARRSLKPNMTLTDRVEQLRSTLRSRGVFIWWNVFILAAIFSLDVRDLLYKVVWLGPYDSYSFQAIATIDIDLQTPLAAPALSPSRPSSSHVLKRPSGWSSFLEKCDSIYGSPFVINAMGKNCDVGTPTTPHIVPQLLLSSGIRSDAVAWSACKLLFPHRRPAICQERMVTRFLKRYAIEDHTVPRKFMAKANSESETELLQLLHVIGSANPSSQLVCVESVEYSTGGAYSSTIYGCGSPNLFLAAFAGANTPYLKELVGDKAWLTIDMLNFMGLRFGIRQNNKSRFTLEPSADARRIVGTHKTIINFSCSGHLYILLVVIDIVLLVLYFFSGLEVVQALLLPRRRELGDASPTDAATVPSTQPRFGHGTYFSLFAQLLLRDYAIIILTAVSQILSWQLILPNAVIWNWTEAATGKFQAHLSTFRLWKLLLICVGVLWDIVVLIRERWAYVFVRHTFVTALEAIVLVIIVTAAHRNKIFAIGERRYGIERQRLSDAESFAGAVAYANVFNDQLDMHMSTPSSVVRIVYDPLIQSIGISYGALWIVLLVKAALFAHQRKQTQRPQPSAATLARDAATLAREYDRLPSERLVSTAMRARSMMRDSLALEYESPTHHERFVCDEVLFDFGVLVDPASRSVRARVGFSSVIPPSLDLNSSSLGDSLAGEASGAQTQTQTHRSSLTRGLAGLATSGLGGRSKSIRFVGQVTEPPKSVS</sequence>
<feature type="transmembrane region" description="Helical" evidence="2">
    <location>
        <begin position="1388"/>
        <end position="1406"/>
    </location>
</feature>
<name>A0AAD5QB66_PYTIN</name>
<evidence type="ECO:0008006" key="6">
    <source>
        <dbReference type="Google" id="ProtNLM"/>
    </source>
</evidence>
<feature type="transmembrane region" description="Helical" evidence="2">
    <location>
        <begin position="1418"/>
        <end position="1436"/>
    </location>
</feature>
<proteinExistence type="predicted"/>
<organism evidence="4 5">
    <name type="scientific">Pythium insidiosum</name>
    <name type="common">Pythiosis disease agent</name>
    <dbReference type="NCBI Taxonomy" id="114742"/>
    <lineage>
        <taxon>Eukaryota</taxon>
        <taxon>Sar</taxon>
        <taxon>Stramenopiles</taxon>
        <taxon>Oomycota</taxon>
        <taxon>Peronosporomycetes</taxon>
        <taxon>Pythiales</taxon>
        <taxon>Pythiaceae</taxon>
        <taxon>Pythium</taxon>
    </lineage>
</organism>
<keyword evidence="2" id="KW-0472">Membrane</keyword>
<feature type="region of interest" description="Disordered" evidence="1">
    <location>
        <begin position="1620"/>
        <end position="1643"/>
    </location>
</feature>
<feature type="transmembrane region" description="Helical" evidence="2">
    <location>
        <begin position="659"/>
        <end position="687"/>
    </location>
</feature>
<evidence type="ECO:0000313" key="5">
    <source>
        <dbReference type="Proteomes" id="UP001209570"/>
    </source>
</evidence>
<feature type="signal peptide" evidence="3">
    <location>
        <begin position="1"/>
        <end position="21"/>
    </location>
</feature>
<feature type="transmembrane region" description="Helical" evidence="2">
    <location>
        <begin position="744"/>
        <end position="766"/>
    </location>
</feature>
<feature type="chain" id="PRO_5042244398" description="Glycosyl transferase family 1 domain-containing protein" evidence="3">
    <location>
        <begin position="22"/>
        <end position="1675"/>
    </location>
</feature>
<gene>
    <name evidence="4" type="ORF">P43SY_003050</name>
</gene>
<keyword evidence="5" id="KW-1185">Reference proteome</keyword>
<protein>
    <recommendedName>
        <fullName evidence="6">Glycosyl transferase family 1 domain-containing protein</fullName>
    </recommendedName>
</protein>
<feature type="transmembrane region" description="Helical" evidence="2">
    <location>
        <begin position="1493"/>
        <end position="1514"/>
    </location>
</feature>
<keyword evidence="2" id="KW-1133">Transmembrane helix</keyword>
<evidence type="ECO:0000313" key="4">
    <source>
        <dbReference type="EMBL" id="KAJ0401729.1"/>
    </source>
</evidence>
<feature type="transmembrane region" description="Helical" evidence="2">
    <location>
        <begin position="990"/>
        <end position="1007"/>
    </location>
</feature>
<evidence type="ECO:0000256" key="2">
    <source>
        <dbReference type="SAM" id="Phobius"/>
    </source>
</evidence>
<dbReference type="EMBL" id="JAKCXM010000120">
    <property type="protein sequence ID" value="KAJ0401729.1"/>
    <property type="molecule type" value="Genomic_DNA"/>
</dbReference>
<keyword evidence="2" id="KW-0812">Transmembrane</keyword>
<dbReference type="Proteomes" id="UP001209570">
    <property type="component" value="Unassembled WGS sequence"/>
</dbReference>
<dbReference type="Gene3D" id="3.40.50.2000">
    <property type="entry name" value="Glycogen Phosphorylase B"/>
    <property type="match status" value="1"/>
</dbReference>
<feature type="compositionally biased region" description="Polar residues" evidence="1">
    <location>
        <begin position="1630"/>
        <end position="1640"/>
    </location>
</feature>
<feature type="transmembrane region" description="Helical" evidence="2">
    <location>
        <begin position="816"/>
        <end position="833"/>
    </location>
</feature>
<keyword evidence="3" id="KW-0732">Signal</keyword>
<feature type="transmembrane region" description="Helical" evidence="2">
    <location>
        <begin position="1276"/>
        <end position="1299"/>
    </location>
</feature>
<evidence type="ECO:0000256" key="3">
    <source>
        <dbReference type="SAM" id="SignalP"/>
    </source>
</evidence>
<dbReference type="SUPFAM" id="SSF53756">
    <property type="entry name" value="UDP-Glycosyltransferase/glycogen phosphorylase"/>
    <property type="match status" value="1"/>
</dbReference>
<feature type="transmembrane region" description="Helical" evidence="2">
    <location>
        <begin position="1345"/>
        <end position="1368"/>
    </location>
</feature>
<accession>A0AAD5QB66</accession>
<feature type="transmembrane region" description="Helical" evidence="2">
    <location>
        <begin position="786"/>
        <end position="804"/>
    </location>
</feature>
<evidence type="ECO:0000256" key="1">
    <source>
        <dbReference type="SAM" id="MobiDB-lite"/>
    </source>
</evidence>